<organism evidence="4 5">
    <name type="scientific">Slackia piriformis</name>
    <dbReference type="NCBI Taxonomy" id="626934"/>
    <lineage>
        <taxon>Bacteria</taxon>
        <taxon>Bacillati</taxon>
        <taxon>Actinomycetota</taxon>
        <taxon>Coriobacteriia</taxon>
        <taxon>Eggerthellales</taxon>
        <taxon>Eggerthellaceae</taxon>
        <taxon>Slackia</taxon>
    </lineage>
</organism>
<keyword evidence="2" id="KW-1133">Transmembrane helix</keyword>
<dbReference type="PANTHER" id="PTHR41259:SF1">
    <property type="entry name" value="DOUBLE-STRAND BREAK REPAIR RAD50 ATPASE, PUTATIVE-RELATED"/>
    <property type="match status" value="1"/>
</dbReference>
<dbReference type="SUPFAM" id="SSF52540">
    <property type="entry name" value="P-loop containing nucleoside triphosphate hydrolases"/>
    <property type="match status" value="1"/>
</dbReference>
<accession>A0A943YUU0</accession>
<feature type="coiled-coil region" evidence="1">
    <location>
        <begin position="281"/>
        <end position="315"/>
    </location>
</feature>
<reference evidence="4" key="1">
    <citation type="submission" date="2021-02" db="EMBL/GenBank/DDBJ databases">
        <title>Infant gut strain persistence is associated with maternal origin, phylogeny, and functional potential including surface adhesion and iron acquisition.</title>
        <authorList>
            <person name="Lou Y.C."/>
        </authorList>
    </citation>
    <scope>NUCLEOTIDE SEQUENCE</scope>
    <source>
        <strain evidence="4">L2_039_000G1_dasL2_039_000G1_concoct_11</strain>
    </source>
</reference>
<evidence type="ECO:0000256" key="2">
    <source>
        <dbReference type="SAM" id="Phobius"/>
    </source>
</evidence>
<dbReference type="InterPro" id="IPR027417">
    <property type="entry name" value="P-loop_NTPase"/>
</dbReference>
<feature type="transmembrane region" description="Helical" evidence="2">
    <location>
        <begin position="334"/>
        <end position="354"/>
    </location>
</feature>
<feature type="domain" description="YhaN AAA" evidence="3">
    <location>
        <begin position="8"/>
        <end position="189"/>
    </location>
</feature>
<keyword evidence="1" id="KW-0175">Coiled coil</keyword>
<keyword evidence="2" id="KW-0812">Transmembrane</keyword>
<comment type="caution">
    <text evidence="4">The sequence shown here is derived from an EMBL/GenBank/DDBJ whole genome shotgun (WGS) entry which is preliminary data.</text>
</comment>
<dbReference type="AlphaFoldDB" id="A0A943YUU0"/>
<dbReference type="Pfam" id="PF13514">
    <property type="entry name" value="AAA_27"/>
    <property type="match status" value="1"/>
</dbReference>
<name>A0A943YUU0_9ACTN</name>
<keyword evidence="2" id="KW-0472">Membrane</keyword>
<evidence type="ECO:0000313" key="4">
    <source>
        <dbReference type="EMBL" id="MBS6940020.1"/>
    </source>
</evidence>
<dbReference type="InterPro" id="IPR038734">
    <property type="entry name" value="YhaN_AAA"/>
</dbReference>
<proteinExistence type="predicted"/>
<dbReference type="Proteomes" id="UP000727506">
    <property type="component" value="Unassembled WGS sequence"/>
</dbReference>
<dbReference type="PANTHER" id="PTHR41259">
    <property type="entry name" value="DOUBLE-STRAND BREAK REPAIR RAD50 ATPASE, PUTATIVE-RELATED"/>
    <property type="match status" value="1"/>
</dbReference>
<evidence type="ECO:0000259" key="3">
    <source>
        <dbReference type="Pfam" id="PF13514"/>
    </source>
</evidence>
<protein>
    <submittedName>
        <fullName evidence="4">AAA family ATPase</fullName>
    </submittedName>
</protein>
<sequence length="712" mass="77298">MKTSRIYLRRLHMAAFGRFFDASVGPFSAGLNVVYGENETGKTTLNAFIGGVLFGWEKAHGGRNVYRPKSAERSGTLFFVDAETGEECEVSRTRNVDGPSFSPEKASALLDAIDKDTFSTMFALTSDELRGLEGATDVTAKLLTAGAGLEVSPASVLAALDKEIASYTSRSSAVAHSFVNLAAEEEECKHLIAHAREQSDALKDEYREYEELAGMHDAASADIADMNARIESVASARLEVARLEEVERDNRRRMDECDARLAAEEASRPVSAAPLFDEEAETAALAQIERLESEKARIENRLDAARDAFNRARAEVSVEEGPADGRKGMPSVSAALVLAAILSVVGLGLLAFAALRGETLVAFASALVVIAGVACGIAALRAGRRSRGVSRETSSVRAMNIARDVLKSCEQEDLLLSLRVKESLASMGLEGAHESLSRARDSVEASRARRLRAAERLRFRTEQGGIRARCEQEADRARALRESLLARCGISSGGGASALEQLEGSLRGRRDEAMNRMRVSDARTGELKQALQAGIRLNDYDVLKTRAAQIATRKEESSAELAELLLARRALEKALDAWKSESVPAAYRRASELLRLMTNEKWQRVLMDEDGALVAVDAVGRRFDPRFLSMGTCQQLYLALRIALLECAADVGAGIPVLADDILVNFDDNRRVGAVKALAELARSRQVILFTCHKEILDAVKRYAADCTVVAL</sequence>
<dbReference type="EMBL" id="JAGZSV010000006">
    <property type="protein sequence ID" value="MBS6940020.1"/>
    <property type="molecule type" value="Genomic_DNA"/>
</dbReference>
<feature type="coiled-coil region" evidence="1">
    <location>
        <begin position="554"/>
        <end position="581"/>
    </location>
</feature>
<gene>
    <name evidence="4" type="ORF">KH142_00760</name>
</gene>
<evidence type="ECO:0000256" key="1">
    <source>
        <dbReference type="SAM" id="Coils"/>
    </source>
</evidence>
<feature type="transmembrane region" description="Helical" evidence="2">
    <location>
        <begin position="360"/>
        <end position="380"/>
    </location>
</feature>
<evidence type="ECO:0000313" key="5">
    <source>
        <dbReference type="Proteomes" id="UP000727506"/>
    </source>
</evidence>
<dbReference type="Gene3D" id="3.40.50.300">
    <property type="entry name" value="P-loop containing nucleotide triphosphate hydrolases"/>
    <property type="match status" value="2"/>
</dbReference>